<protein>
    <submittedName>
        <fullName evidence="2">Uncharacterized protein</fullName>
    </submittedName>
</protein>
<reference evidence="2 3" key="1">
    <citation type="submission" date="2019-07" db="EMBL/GenBank/DDBJ databases">
        <title>Draft genome assembly of a fouling barnacle, Amphibalanus amphitrite (Darwin, 1854): The first reference genome for Thecostraca.</title>
        <authorList>
            <person name="Kim W."/>
        </authorList>
    </citation>
    <scope>NUCLEOTIDE SEQUENCE [LARGE SCALE GENOMIC DNA]</scope>
    <source>
        <strain evidence="2">SNU_AA5</strain>
        <tissue evidence="2">Soma without cirri and trophi</tissue>
    </source>
</reference>
<dbReference type="AlphaFoldDB" id="A0A6A4XA74"/>
<accession>A0A6A4XA74</accession>
<name>A0A6A4XA74_AMPAM</name>
<evidence type="ECO:0000313" key="2">
    <source>
        <dbReference type="EMBL" id="KAF0311282.1"/>
    </source>
</evidence>
<organism evidence="2 3">
    <name type="scientific">Amphibalanus amphitrite</name>
    <name type="common">Striped barnacle</name>
    <name type="synonym">Balanus amphitrite</name>
    <dbReference type="NCBI Taxonomy" id="1232801"/>
    <lineage>
        <taxon>Eukaryota</taxon>
        <taxon>Metazoa</taxon>
        <taxon>Ecdysozoa</taxon>
        <taxon>Arthropoda</taxon>
        <taxon>Crustacea</taxon>
        <taxon>Multicrustacea</taxon>
        <taxon>Cirripedia</taxon>
        <taxon>Thoracica</taxon>
        <taxon>Thoracicalcarea</taxon>
        <taxon>Balanomorpha</taxon>
        <taxon>Balanoidea</taxon>
        <taxon>Balanidae</taxon>
        <taxon>Amphibalaninae</taxon>
        <taxon>Amphibalanus</taxon>
    </lineage>
</organism>
<evidence type="ECO:0000313" key="3">
    <source>
        <dbReference type="Proteomes" id="UP000440578"/>
    </source>
</evidence>
<feature type="region of interest" description="Disordered" evidence="1">
    <location>
        <begin position="71"/>
        <end position="103"/>
    </location>
</feature>
<proteinExistence type="predicted"/>
<dbReference type="EMBL" id="VIIS01000247">
    <property type="protein sequence ID" value="KAF0311282.1"/>
    <property type="molecule type" value="Genomic_DNA"/>
</dbReference>
<comment type="caution">
    <text evidence="2">The sequence shown here is derived from an EMBL/GenBank/DDBJ whole genome shotgun (WGS) entry which is preliminary data.</text>
</comment>
<keyword evidence="3" id="KW-1185">Reference proteome</keyword>
<dbReference type="Proteomes" id="UP000440578">
    <property type="component" value="Unassembled WGS sequence"/>
</dbReference>
<sequence length="147" mass="16350">MEAALASVSAAAGAALSWLSGWPEAPPEPADSGWLKLQRVQQLLDAEPPAEPDWERAVCRAAGLPSAAWSLHRRQRRDYSRPSFRGKKRQGADGGDSRSAADLRRYEQHWNDVERRRLGAVDGMKTALVVSSFRHLRALLERSLPRV</sequence>
<evidence type="ECO:0000256" key="1">
    <source>
        <dbReference type="SAM" id="MobiDB-lite"/>
    </source>
</evidence>
<gene>
    <name evidence="2" type="ORF">FJT64_017884</name>
</gene>